<evidence type="ECO:0000313" key="4">
    <source>
        <dbReference type="EMBL" id="HIT38518.1"/>
    </source>
</evidence>
<feature type="compositionally biased region" description="Basic and acidic residues" evidence="1">
    <location>
        <begin position="159"/>
        <end position="173"/>
    </location>
</feature>
<name>A0A9D1KBN4_9BACT</name>
<evidence type="ECO:0000256" key="1">
    <source>
        <dbReference type="SAM" id="MobiDB-lite"/>
    </source>
</evidence>
<reference evidence="4" key="1">
    <citation type="submission" date="2020-10" db="EMBL/GenBank/DDBJ databases">
        <authorList>
            <person name="Gilroy R."/>
        </authorList>
    </citation>
    <scope>NUCLEOTIDE SEQUENCE</scope>
    <source>
        <strain evidence="4">21143</strain>
    </source>
</reference>
<evidence type="ECO:0000259" key="3">
    <source>
        <dbReference type="Pfam" id="PF13568"/>
    </source>
</evidence>
<gene>
    <name evidence="4" type="ORF">IAD06_00550</name>
</gene>
<comment type="caution">
    <text evidence="4">The sequence shown here is derived from an EMBL/GenBank/DDBJ whole genome shotgun (WGS) entry which is preliminary data.</text>
</comment>
<reference evidence="4" key="2">
    <citation type="journal article" date="2021" name="PeerJ">
        <title>Extensive microbial diversity within the chicken gut microbiome revealed by metagenomics and culture.</title>
        <authorList>
            <person name="Gilroy R."/>
            <person name="Ravi A."/>
            <person name="Getino M."/>
            <person name="Pursley I."/>
            <person name="Horton D.L."/>
            <person name="Alikhan N.F."/>
            <person name="Baker D."/>
            <person name="Gharbi K."/>
            <person name="Hall N."/>
            <person name="Watson M."/>
            <person name="Adriaenssens E.M."/>
            <person name="Foster-Nyarko E."/>
            <person name="Jarju S."/>
            <person name="Secka A."/>
            <person name="Antonio M."/>
            <person name="Oren A."/>
            <person name="Chaudhuri R.R."/>
            <person name="La Ragione R."/>
            <person name="Hildebrand F."/>
            <person name="Pallen M.J."/>
        </authorList>
    </citation>
    <scope>NUCLEOTIDE SEQUENCE</scope>
    <source>
        <strain evidence="4">21143</strain>
    </source>
</reference>
<dbReference type="InterPro" id="IPR011250">
    <property type="entry name" value="OMP/PagP_B-barrel"/>
</dbReference>
<proteinExistence type="predicted"/>
<keyword evidence="2" id="KW-1133">Transmembrane helix</keyword>
<protein>
    <submittedName>
        <fullName evidence="4">PorT family protein</fullName>
    </submittedName>
</protein>
<feature type="domain" description="Outer membrane protein beta-barrel" evidence="3">
    <location>
        <begin position="233"/>
        <end position="370"/>
    </location>
</feature>
<dbReference type="Proteomes" id="UP000886722">
    <property type="component" value="Unassembled WGS sequence"/>
</dbReference>
<accession>A0A9D1KBN4</accession>
<keyword evidence="2" id="KW-0812">Transmembrane</keyword>
<sequence>MKQTDKLIQSKLKDFEANVPEDLWKKIECRLPSKRRIPVWNRYVRYAAAATLLFACCISGYLLLKPHTPEAALVQQTEEKVKHTDVHSPRIFTPDRKDDRIATIGKHIEKSDGNTTFYSVNKTGDAYQHIPPKGYSYQATESNTDNGQSGNDSLQNEPTPKKQEEKEKSHSENRPLFCDTPSADRYASTHFSRNVKSGNKNSKYAIGVVSTNAISSTEYAQDTRMTRSSLYYAEEAPILKYQHKVPISIGLTVEKQFGSRWGIESGLVYTLLRSDYKTESLQREGKQELHYLGIPLMGRFRFFNTRLFSFYVSAGPRMDFNIYGRRTDDTHSQQAYSTYTENIRDKRIQWSAHLKIGISYVITKHFDLYAEPAVAYFFDNGNKDIANLWKDKPVNFAFHLGFRTKF</sequence>
<dbReference type="EMBL" id="DVKT01000003">
    <property type="protein sequence ID" value="HIT38518.1"/>
    <property type="molecule type" value="Genomic_DNA"/>
</dbReference>
<evidence type="ECO:0000313" key="5">
    <source>
        <dbReference type="Proteomes" id="UP000886722"/>
    </source>
</evidence>
<feature type="compositionally biased region" description="Polar residues" evidence="1">
    <location>
        <begin position="137"/>
        <end position="156"/>
    </location>
</feature>
<dbReference type="InterPro" id="IPR025665">
    <property type="entry name" value="Beta-barrel_OMP_2"/>
</dbReference>
<dbReference type="AlphaFoldDB" id="A0A9D1KBN4"/>
<organism evidence="4 5">
    <name type="scientific">Candidatus Caccoplasma intestinavium</name>
    <dbReference type="NCBI Taxonomy" id="2840716"/>
    <lineage>
        <taxon>Bacteria</taxon>
        <taxon>Pseudomonadati</taxon>
        <taxon>Bacteroidota</taxon>
        <taxon>Bacteroidia</taxon>
        <taxon>Bacteroidales</taxon>
        <taxon>Bacteroidaceae</taxon>
        <taxon>Bacteroidaceae incertae sedis</taxon>
        <taxon>Candidatus Caccoplasma</taxon>
    </lineage>
</organism>
<feature type="region of interest" description="Disordered" evidence="1">
    <location>
        <begin position="129"/>
        <end position="183"/>
    </location>
</feature>
<evidence type="ECO:0000256" key="2">
    <source>
        <dbReference type="SAM" id="Phobius"/>
    </source>
</evidence>
<keyword evidence="2" id="KW-0472">Membrane</keyword>
<dbReference type="Pfam" id="PF13568">
    <property type="entry name" value="OMP_b-brl_2"/>
    <property type="match status" value="1"/>
</dbReference>
<dbReference type="Gene3D" id="2.40.160.20">
    <property type="match status" value="1"/>
</dbReference>
<feature type="transmembrane region" description="Helical" evidence="2">
    <location>
        <begin position="43"/>
        <end position="64"/>
    </location>
</feature>
<dbReference type="SUPFAM" id="SSF56925">
    <property type="entry name" value="OMPA-like"/>
    <property type="match status" value="1"/>
</dbReference>